<dbReference type="HOGENOM" id="CLU_1662012_0_0_1"/>
<dbReference type="Proteomes" id="UP000007322">
    <property type="component" value="Chromosome 3"/>
</dbReference>
<dbReference type="AlphaFoldDB" id="G2QCB1"/>
<protein>
    <submittedName>
        <fullName evidence="1">Uncharacterized protein</fullName>
    </submittedName>
</protein>
<gene>
    <name evidence="1" type="ORF">MYCTH_2126285</name>
</gene>
<dbReference type="RefSeq" id="XP_003662531.1">
    <property type="nucleotide sequence ID" value="XM_003662483.1"/>
</dbReference>
<name>G2QCB1_THET4</name>
<dbReference type="EMBL" id="CP003004">
    <property type="protein sequence ID" value="AEO57286.1"/>
    <property type="molecule type" value="Genomic_DNA"/>
</dbReference>
<keyword evidence="2" id="KW-1185">Reference proteome</keyword>
<accession>G2QCB1</accession>
<dbReference type="VEuPathDB" id="FungiDB:MYCTH_2126285"/>
<dbReference type="GeneID" id="11512607"/>
<organism evidence="1 2">
    <name type="scientific">Thermothelomyces thermophilus (strain ATCC 42464 / BCRC 31852 / DSM 1799)</name>
    <name type="common">Sporotrichum thermophile</name>
    <dbReference type="NCBI Taxonomy" id="573729"/>
    <lineage>
        <taxon>Eukaryota</taxon>
        <taxon>Fungi</taxon>
        <taxon>Dikarya</taxon>
        <taxon>Ascomycota</taxon>
        <taxon>Pezizomycotina</taxon>
        <taxon>Sordariomycetes</taxon>
        <taxon>Sordariomycetidae</taxon>
        <taxon>Sordariales</taxon>
        <taxon>Chaetomiaceae</taxon>
        <taxon>Thermothelomyces</taxon>
    </lineage>
</organism>
<evidence type="ECO:0000313" key="2">
    <source>
        <dbReference type="Proteomes" id="UP000007322"/>
    </source>
</evidence>
<proteinExistence type="predicted"/>
<dbReference type="InParanoid" id="G2QCB1"/>
<reference evidence="1 2" key="1">
    <citation type="journal article" date="2011" name="Nat. Biotechnol.">
        <title>Comparative genomic analysis of the thermophilic biomass-degrading fungi Myceliophthora thermophila and Thielavia terrestris.</title>
        <authorList>
            <person name="Berka R.M."/>
            <person name="Grigoriev I.V."/>
            <person name="Otillar R."/>
            <person name="Salamov A."/>
            <person name="Grimwood J."/>
            <person name="Reid I."/>
            <person name="Ishmael N."/>
            <person name="John T."/>
            <person name="Darmond C."/>
            <person name="Moisan M.-C."/>
            <person name="Henrissat B."/>
            <person name="Coutinho P.M."/>
            <person name="Lombard V."/>
            <person name="Natvig D.O."/>
            <person name="Lindquist E."/>
            <person name="Schmutz J."/>
            <person name="Lucas S."/>
            <person name="Harris P."/>
            <person name="Powlowski J."/>
            <person name="Bellemare A."/>
            <person name="Taylor D."/>
            <person name="Butler G."/>
            <person name="de Vries R.P."/>
            <person name="Allijn I.E."/>
            <person name="van den Brink J."/>
            <person name="Ushinsky S."/>
            <person name="Storms R."/>
            <person name="Powell A.J."/>
            <person name="Paulsen I.T."/>
            <person name="Elbourne L.D.H."/>
            <person name="Baker S.E."/>
            <person name="Magnuson J."/>
            <person name="LaBoissiere S."/>
            <person name="Clutterbuck A.J."/>
            <person name="Martinez D."/>
            <person name="Wogulis M."/>
            <person name="de Leon A.L."/>
            <person name="Rey M.W."/>
            <person name="Tsang A."/>
        </authorList>
    </citation>
    <scope>NUCLEOTIDE SEQUENCE [LARGE SCALE GENOMIC DNA]</scope>
    <source>
        <strain evidence="2">ATCC 42464 / BCRC 31852 / DSM 1799</strain>
    </source>
</reference>
<dbReference type="KEGG" id="mtm:MYCTH_2126285"/>
<evidence type="ECO:0000313" key="1">
    <source>
        <dbReference type="EMBL" id="AEO57286.1"/>
    </source>
</evidence>
<sequence length="159" mass="17411">MFAALLSMTVMVHQIVIKLHLRCIISARSIPAWSIRPSRAASEAFDRAFWIINRHLGGEVRFESRAAIYIILNVSKEAAPEMGIDGSLTVEAPRSSCRRIGAIVCRQANMGQGKRIQADAELRVCQEGLAGKQGNLRDDTILHNREVAITGSAATADQE</sequence>